<name>A0A0E0J8H3_ORYNI</name>
<accession>A0A0E0J8H3</accession>
<dbReference type="Gramene" id="ONIVA12G07010.1">
    <property type="protein sequence ID" value="ONIVA12G07010.1"/>
    <property type="gene ID" value="ONIVA12G07010"/>
</dbReference>
<evidence type="ECO:0000313" key="1">
    <source>
        <dbReference type="EnsemblPlants" id="ONIVA12G07010.1"/>
    </source>
</evidence>
<keyword evidence="2" id="KW-1185">Reference proteome</keyword>
<organism evidence="1">
    <name type="scientific">Oryza nivara</name>
    <name type="common">Indian wild rice</name>
    <name type="synonym">Oryza sativa f. spontanea</name>
    <dbReference type="NCBI Taxonomy" id="4536"/>
    <lineage>
        <taxon>Eukaryota</taxon>
        <taxon>Viridiplantae</taxon>
        <taxon>Streptophyta</taxon>
        <taxon>Embryophyta</taxon>
        <taxon>Tracheophyta</taxon>
        <taxon>Spermatophyta</taxon>
        <taxon>Magnoliopsida</taxon>
        <taxon>Liliopsida</taxon>
        <taxon>Poales</taxon>
        <taxon>Poaceae</taxon>
        <taxon>BOP clade</taxon>
        <taxon>Oryzoideae</taxon>
        <taxon>Oryzeae</taxon>
        <taxon>Oryzinae</taxon>
        <taxon>Oryza</taxon>
    </lineage>
</organism>
<dbReference type="STRING" id="4536.A0A0E0J8H3"/>
<dbReference type="eggNOG" id="KOG1823">
    <property type="taxonomic scope" value="Eukaryota"/>
</dbReference>
<sequence>MEEEAAVRSKRPPCRWRSASRCTWPSASASRASTGIGALWRLRWVVAASPSSASPAALARPPRYSTTSSHGQIIGNFLKKVKMPYDQNLEIIGMDTGPLQNAYISTGSSCGYFRQDNSMLYIGNPSPVDHTSSDGFLLHIVNPLEMESLLINLEGKVVERSVVHHHD</sequence>
<reference evidence="1" key="2">
    <citation type="submission" date="2018-04" db="EMBL/GenBank/DDBJ databases">
        <title>OnivRS2 (Oryza nivara Reference Sequence Version 2).</title>
        <authorList>
            <person name="Zhang J."/>
            <person name="Kudrna D."/>
            <person name="Lee S."/>
            <person name="Talag J."/>
            <person name="Rajasekar S."/>
            <person name="Welchert J."/>
            <person name="Hsing Y.-I."/>
            <person name="Wing R.A."/>
        </authorList>
    </citation>
    <scope>NUCLEOTIDE SEQUENCE [LARGE SCALE GENOMIC DNA]</scope>
    <source>
        <strain evidence="1">SL10</strain>
    </source>
</reference>
<dbReference type="Proteomes" id="UP000006591">
    <property type="component" value="Chromosome 12"/>
</dbReference>
<dbReference type="EnsemblPlants" id="ONIVA12G07010.1">
    <property type="protein sequence ID" value="ONIVA12G07010.1"/>
    <property type="gene ID" value="ONIVA12G07010"/>
</dbReference>
<proteinExistence type="predicted"/>
<dbReference type="HOGENOM" id="CLU_1597112_0_0_1"/>
<dbReference type="AlphaFoldDB" id="A0A0E0J8H3"/>
<reference evidence="1" key="1">
    <citation type="submission" date="2015-04" db="UniProtKB">
        <authorList>
            <consortium name="EnsemblPlants"/>
        </authorList>
    </citation>
    <scope>IDENTIFICATION</scope>
    <source>
        <strain evidence="1">SL10</strain>
    </source>
</reference>
<protein>
    <submittedName>
        <fullName evidence="1">Uncharacterized protein</fullName>
    </submittedName>
</protein>
<evidence type="ECO:0000313" key="2">
    <source>
        <dbReference type="Proteomes" id="UP000006591"/>
    </source>
</evidence>